<evidence type="ECO:0000313" key="7">
    <source>
        <dbReference type="EMBL" id="KAE9985473.1"/>
    </source>
</evidence>
<dbReference type="GO" id="GO:0016020">
    <property type="term" value="C:membrane"/>
    <property type="evidence" value="ECO:0007669"/>
    <property type="project" value="UniProtKB-SubCell"/>
</dbReference>
<comment type="subcellular location">
    <subcellularLocation>
        <location evidence="1">Membrane</location>
        <topology evidence="1">Multi-pass membrane protein</topology>
    </subcellularLocation>
</comment>
<keyword evidence="4 6" id="KW-0472">Membrane</keyword>
<feature type="transmembrane region" description="Helical" evidence="6">
    <location>
        <begin position="188"/>
        <end position="213"/>
    </location>
</feature>
<keyword evidence="2 6" id="KW-0812">Transmembrane</keyword>
<dbReference type="AlphaFoldDB" id="A0A8H3VE90"/>
<accession>A0A8H3VE90</accession>
<dbReference type="EMBL" id="WNWS01000040">
    <property type="protein sequence ID" value="KAE9985473.1"/>
    <property type="molecule type" value="Genomic_DNA"/>
</dbReference>
<feature type="compositionally biased region" description="Basic and acidic residues" evidence="5">
    <location>
        <begin position="259"/>
        <end position="279"/>
    </location>
</feature>
<evidence type="ECO:0000256" key="6">
    <source>
        <dbReference type="SAM" id="Phobius"/>
    </source>
</evidence>
<feature type="transmembrane region" description="Helical" evidence="6">
    <location>
        <begin position="128"/>
        <end position="149"/>
    </location>
</feature>
<dbReference type="Proteomes" id="UP000447873">
    <property type="component" value="Unassembled WGS sequence"/>
</dbReference>
<dbReference type="InterPro" id="IPR006603">
    <property type="entry name" value="PQ-loop_rpt"/>
</dbReference>
<dbReference type="OrthoDB" id="407617at2759"/>
<feature type="region of interest" description="Disordered" evidence="5">
    <location>
        <begin position="224"/>
        <end position="279"/>
    </location>
</feature>
<name>A0A8H3VE90_VENIN</name>
<dbReference type="SMART" id="SM00679">
    <property type="entry name" value="CTNS"/>
    <property type="match status" value="2"/>
</dbReference>
<feature type="transmembrane region" description="Helical" evidence="6">
    <location>
        <begin position="96"/>
        <end position="116"/>
    </location>
</feature>
<dbReference type="InterPro" id="IPR051415">
    <property type="entry name" value="LAAT-1"/>
</dbReference>
<sequence length="279" mass="30945">MDVPVAANVLGTVGAVCWSVQLIPQIVINYRRHNATGLQASMMMLWAWAGVPLGVYNIVEDFNVALQIQPQLLTFLSLLTWSQCCYYNKSWTASRALLAVCSIAIVMGGIEAALVISLRVAKSRHVDWPLTVMAILSAVLLAAGVLRHYYDIWVHRTVRGISFIFVFIDALGDLTSLISVLFQRRLDVLGLVIYGTELALWCGVFACGGYYNLRPWVKQKLRRRQSSSSPDAREIAMHDLPSSTSVFRTPSGELSGTRSRTDASRRPETADDQRQNPSA</sequence>
<feature type="transmembrane region" description="Helical" evidence="6">
    <location>
        <begin position="161"/>
        <end position="182"/>
    </location>
</feature>
<reference evidence="7 8" key="1">
    <citation type="submission" date="2018-12" db="EMBL/GenBank/DDBJ databases">
        <title>Venturia inaequalis Genome Resource.</title>
        <authorList>
            <person name="Lichtner F.J."/>
        </authorList>
    </citation>
    <scope>NUCLEOTIDE SEQUENCE [LARGE SCALE GENOMIC DNA]</scope>
    <source>
        <strain evidence="7 8">120213</strain>
    </source>
</reference>
<protein>
    <recommendedName>
        <fullName evidence="9">PQ loop repeat protein</fullName>
    </recommendedName>
</protein>
<evidence type="ECO:0000313" key="8">
    <source>
        <dbReference type="Proteomes" id="UP000447873"/>
    </source>
</evidence>
<feature type="transmembrane region" description="Helical" evidence="6">
    <location>
        <begin position="40"/>
        <end position="59"/>
    </location>
</feature>
<gene>
    <name evidence="7" type="ORF">EG328_007465</name>
</gene>
<comment type="caution">
    <text evidence="7">The sequence shown here is derived from an EMBL/GenBank/DDBJ whole genome shotgun (WGS) entry which is preliminary data.</text>
</comment>
<evidence type="ECO:0000256" key="5">
    <source>
        <dbReference type="SAM" id="MobiDB-lite"/>
    </source>
</evidence>
<feature type="transmembrane region" description="Helical" evidence="6">
    <location>
        <begin position="6"/>
        <end position="28"/>
    </location>
</feature>
<dbReference type="PANTHER" id="PTHR16201:SF37">
    <property type="entry name" value="PQ-LOOP REPEAT-CONTAINING PROTEIN"/>
    <property type="match status" value="1"/>
</dbReference>
<evidence type="ECO:0000256" key="2">
    <source>
        <dbReference type="ARBA" id="ARBA00022692"/>
    </source>
</evidence>
<dbReference type="Gene3D" id="1.20.1280.290">
    <property type="match status" value="1"/>
</dbReference>
<evidence type="ECO:0008006" key="9">
    <source>
        <dbReference type="Google" id="ProtNLM"/>
    </source>
</evidence>
<dbReference type="Pfam" id="PF04193">
    <property type="entry name" value="PQ-loop"/>
    <property type="match status" value="2"/>
</dbReference>
<keyword evidence="3 6" id="KW-1133">Transmembrane helix</keyword>
<feature type="compositionally biased region" description="Polar residues" evidence="5">
    <location>
        <begin position="241"/>
        <end position="258"/>
    </location>
</feature>
<evidence type="ECO:0000256" key="4">
    <source>
        <dbReference type="ARBA" id="ARBA00023136"/>
    </source>
</evidence>
<evidence type="ECO:0000256" key="3">
    <source>
        <dbReference type="ARBA" id="ARBA00022989"/>
    </source>
</evidence>
<evidence type="ECO:0000256" key="1">
    <source>
        <dbReference type="ARBA" id="ARBA00004141"/>
    </source>
</evidence>
<proteinExistence type="predicted"/>
<dbReference type="PANTHER" id="PTHR16201">
    <property type="entry name" value="SEVEN TRANSMEMBRANE PROTEIN 1-RELATED"/>
    <property type="match status" value="1"/>
</dbReference>
<organism evidence="7 8">
    <name type="scientific">Venturia inaequalis</name>
    <name type="common">Apple scab fungus</name>
    <dbReference type="NCBI Taxonomy" id="5025"/>
    <lineage>
        <taxon>Eukaryota</taxon>
        <taxon>Fungi</taxon>
        <taxon>Dikarya</taxon>
        <taxon>Ascomycota</taxon>
        <taxon>Pezizomycotina</taxon>
        <taxon>Dothideomycetes</taxon>
        <taxon>Pleosporomycetidae</taxon>
        <taxon>Venturiales</taxon>
        <taxon>Venturiaceae</taxon>
        <taxon>Venturia</taxon>
    </lineage>
</organism>